<dbReference type="RefSeq" id="WP_078223297.1">
    <property type="nucleotide sequence ID" value="NZ_CP019912.1"/>
</dbReference>
<gene>
    <name evidence="2" type="ORF">B0B51_17555</name>
</gene>
<feature type="region of interest" description="Disordered" evidence="1">
    <location>
        <begin position="1"/>
        <end position="30"/>
    </location>
</feature>
<evidence type="ECO:0000313" key="3">
    <source>
        <dbReference type="Proteomes" id="UP000189628"/>
    </source>
</evidence>
<organism evidence="2 3">
    <name type="scientific">blood disease bacterium A2-HR MARDI</name>
    <dbReference type="NCBI Taxonomy" id="1944648"/>
    <lineage>
        <taxon>Bacteria</taxon>
        <taxon>Pseudomonadati</taxon>
        <taxon>Pseudomonadota</taxon>
        <taxon>Betaproteobacteria</taxon>
        <taxon>Burkholderiales</taxon>
        <taxon>Burkholderiaceae</taxon>
        <taxon>Ralstonia</taxon>
        <taxon>Ralstonia solanacearum species complex</taxon>
    </lineage>
</organism>
<evidence type="ECO:0000256" key="1">
    <source>
        <dbReference type="SAM" id="MobiDB-lite"/>
    </source>
</evidence>
<accession>A0A1U9VM46</accession>
<protein>
    <submittedName>
        <fullName evidence="2">Type III effector protein</fullName>
    </submittedName>
</protein>
<reference evidence="2 3" key="1">
    <citation type="submission" date="2017-02" db="EMBL/GenBank/DDBJ databases">
        <title>Blood Disease Bacterium A2-HR MARDI.</title>
        <authorList>
            <person name="Badrun R."/>
            <person name="Abu Bakar N."/>
            <person name="Laboh R."/>
        </authorList>
    </citation>
    <scope>NUCLEOTIDE SEQUENCE [LARGE SCALE GENOMIC DNA]</scope>
    <source>
        <strain evidence="2 3">A2-HR MARDI</strain>
        <plasmid evidence="3">Plasmid</plasmid>
    </source>
</reference>
<name>A0A1U9VM46_9RALS</name>
<geneLocation type="plasmid" evidence="2">
    <name>unnamed</name>
</geneLocation>
<dbReference type="AlphaFoldDB" id="A0A1U9VM46"/>
<dbReference type="EMBL" id="CP019912">
    <property type="protein sequence ID" value="AQW31764.1"/>
    <property type="molecule type" value="Genomic_DNA"/>
</dbReference>
<sequence length="306" mass="32566">MQIRNVYRSSDTLALPNDTHGTPDRGSMPLRRVRSSSDLQALGLQARGTSSSAPSALPTVGVGNATGHEAQRTNRSATMLEMELHSVDAAGASLTPRLASRLMDVAGRIAEHCAIVPPAGAPHAPMPEAWRCLDVLASLRRKLNPAQLGLARQMLFRAVEASPHPAADKALLLDTLKAATQADGPGLGEYVAQRAYEGLCLDQLQLKADGEAEPPARTFNSILPSLAASTYDHNPLGRTLLWEGACRLFDGPSAERRRATLQTVVFSLPNVPRPGEQKLEALFEFFLAVDAMGVDEAAPASTPRGA</sequence>
<keyword evidence="2" id="KW-0614">Plasmid</keyword>
<feature type="region of interest" description="Disordered" evidence="1">
    <location>
        <begin position="45"/>
        <end position="71"/>
    </location>
</feature>
<evidence type="ECO:0000313" key="2">
    <source>
        <dbReference type="EMBL" id="AQW31764.1"/>
    </source>
</evidence>
<proteinExistence type="predicted"/>
<dbReference type="Proteomes" id="UP000189628">
    <property type="component" value="Plasmid unnamed"/>
</dbReference>